<feature type="compositionally biased region" description="Polar residues" evidence="1">
    <location>
        <begin position="217"/>
        <end position="234"/>
    </location>
</feature>
<feature type="region of interest" description="Disordered" evidence="1">
    <location>
        <begin position="128"/>
        <end position="147"/>
    </location>
</feature>
<name>A0ABD1XST0_9MARC</name>
<feature type="region of interest" description="Disordered" evidence="1">
    <location>
        <begin position="174"/>
        <end position="275"/>
    </location>
</feature>
<evidence type="ECO:0000313" key="2">
    <source>
        <dbReference type="EMBL" id="KAL2610996.1"/>
    </source>
</evidence>
<evidence type="ECO:0000313" key="3">
    <source>
        <dbReference type="Proteomes" id="UP001605036"/>
    </source>
</evidence>
<comment type="caution">
    <text evidence="2">The sequence shown here is derived from an EMBL/GenBank/DDBJ whole genome shotgun (WGS) entry which is preliminary data.</text>
</comment>
<evidence type="ECO:0000256" key="1">
    <source>
        <dbReference type="SAM" id="MobiDB-lite"/>
    </source>
</evidence>
<protein>
    <submittedName>
        <fullName evidence="2">Uncharacterized protein</fullName>
    </submittedName>
</protein>
<dbReference type="Proteomes" id="UP001605036">
    <property type="component" value="Unassembled WGS sequence"/>
</dbReference>
<dbReference type="EMBL" id="JBHFFA010000007">
    <property type="protein sequence ID" value="KAL2610996.1"/>
    <property type="molecule type" value="Genomic_DNA"/>
</dbReference>
<gene>
    <name evidence="2" type="ORF">R1flu_022688</name>
</gene>
<keyword evidence="3" id="KW-1185">Reference proteome</keyword>
<proteinExistence type="predicted"/>
<reference evidence="2 3" key="1">
    <citation type="submission" date="2024-09" db="EMBL/GenBank/DDBJ databases">
        <title>Chromosome-scale assembly of Riccia fluitans.</title>
        <authorList>
            <person name="Paukszto L."/>
            <person name="Sawicki J."/>
            <person name="Karawczyk K."/>
            <person name="Piernik-Szablinska J."/>
            <person name="Szczecinska M."/>
            <person name="Mazdziarz M."/>
        </authorList>
    </citation>
    <scope>NUCLEOTIDE SEQUENCE [LARGE SCALE GENOMIC DNA]</scope>
    <source>
        <strain evidence="2">Rf_01</strain>
        <tissue evidence="2">Aerial parts of the thallus</tissue>
    </source>
</reference>
<dbReference type="AlphaFoldDB" id="A0ABD1XST0"/>
<sequence>MNSQVLRFQGHPRRGNHITIQFQKGGTEATRAAEERVTTLDTRVRFPSPSAGLGRIGSEGYPCTVVVRSKQTRRIGIRGCPFGTFSGLPGVGSVTVVKAGKVEHWELRAFSTYVSTLRLPNHTWQVPSPMPRHDRCHQNPPYRHSASSLPVDVVSSAEVIATWQHRSWTRVRSSSSGAAHSVLRMASSRSEGGTLAYRRSNPDAAGQIPHASRSRRNSSVSPQDGSTQSWPQSVSRHRQVLSCGRLRSRGACSLIGPRPRTETTRRRLAPTSLID</sequence>
<organism evidence="2 3">
    <name type="scientific">Riccia fluitans</name>
    <dbReference type="NCBI Taxonomy" id="41844"/>
    <lineage>
        <taxon>Eukaryota</taxon>
        <taxon>Viridiplantae</taxon>
        <taxon>Streptophyta</taxon>
        <taxon>Embryophyta</taxon>
        <taxon>Marchantiophyta</taxon>
        <taxon>Marchantiopsida</taxon>
        <taxon>Marchantiidae</taxon>
        <taxon>Marchantiales</taxon>
        <taxon>Ricciaceae</taxon>
        <taxon>Riccia</taxon>
    </lineage>
</organism>
<accession>A0ABD1XST0</accession>